<dbReference type="WBParaSite" id="L893_g31632.t1">
    <property type="protein sequence ID" value="L893_g31632.t1"/>
    <property type="gene ID" value="L893_g31632"/>
</dbReference>
<protein>
    <submittedName>
        <fullName evidence="2">F-box/LRR-repeat protein</fullName>
    </submittedName>
</protein>
<accession>A0A1I8A043</accession>
<name>A0A1I8A043_9BILA</name>
<reference evidence="2" key="1">
    <citation type="submission" date="2016-11" db="UniProtKB">
        <authorList>
            <consortium name="WormBaseParasite"/>
        </authorList>
    </citation>
    <scope>IDENTIFICATION</scope>
</reference>
<organism evidence="1 2">
    <name type="scientific">Steinernema glaseri</name>
    <dbReference type="NCBI Taxonomy" id="37863"/>
    <lineage>
        <taxon>Eukaryota</taxon>
        <taxon>Metazoa</taxon>
        <taxon>Ecdysozoa</taxon>
        <taxon>Nematoda</taxon>
        <taxon>Chromadorea</taxon>
        <taxon>Rhabditida</taxon>
        <taxon>Tylenchina</taxon>
        <taxon>Panagrolaimomorpha</taxon>
        <taxon>Strongyloidoidea</taxon>
        <taxon>Steinernematidae</taxon>
        <taxon>Steinernema</taxon>
    </lineage>
</organism>
<dbReference type="AlphaFoldDB" id="A0A1I8A043"/>
<proteinExistence type="predicted"/>
<dbReference type="Proteomes" id="UP000095287">
    <property type="component" value="Unplaced"/>
</dbReference>
<evidence type="ECO:0000313" key="1">
    <source>
        <dbReference type="Proteomes" id="UP000095287"/>
    </source>
</evidence>
<keyword evidence="1" id="KW-1185">Reference proteome</keyword>
<sequence length="261" mass="30382">MDHTSDLTHHIRRIHVILSCSCKAMDGVPVLFIVEVCRQLTTQHASAINNLEVWGNVATDLFRDYRNVRCLLFCKRETSDVRVILCENSKHLSLEELKSSPNLQLSFVGVWIDNGAIVEDVFTRSYAAQLSKLCSNLCFSIKLQFRSWDVPNSLLNFPVLYDFLMSLPRIHLIDFDSWSLAETLIEKVAARGTLRKILLCSLSVDSTDYKEVLRKFCKYENLQVFRYYHIINKNIEMSDEEKAHFRMEKNLKTFAVDFFRI</sequence>
<evidence type="ECO:0000313" key="2">
    <source>
        <dbReference type="WBParaSite" id="L893_g31632.t1"/>
    </source>
</evidence>